<dbReference type="Proteomes" id="UP001159363">
    <property type="component" value="Chromosome 1"/>
</dbReference>
<name>A0ABQ9IMK6_9NEOP</name>
<keyword evidence="3" id="KW-1185">Reference proteome</keyword>
<dbReference type="PANTHER" id="PTHR46599">
    <property type="entry name" value="PIGGYBAC TRANSPOSABLE ELEMENT-DERIVED PROTEIN 4"/>
    <property type="match status" value="1"/>
</dbReference>
<evidence type="ECO:0000313" key="2">
    <source>
        <dbReference type="EMBL" id="KAJ8897561.1"/>
    </source>
</evidence>
<dbReference type="InterPro" id="IPR029526">
    <property type="entry name" value="PGBD"/>
</dbReference>
<evidence type="ECO:0000313" key="3">
    <source>
        <dbReference type="Proteomes" id="UP001159363"/>
    </source>
</evidence>
<organism evidence="2 3">
    <name type="scientific">Dryococelus australis</name>
    <dbReference type="NCBI Taxonomy" id="614101"/>
    <lineage>
        <taxon>Eukaryota</taxon>
        <taxon>Metazoa</taxon>
        <taxon>Ecdysozoa</taxon>
        <taxon>Arthropoda</taxon>
        <taxon>Hexapoda</taxon>
        <taxon>Insecta</taxon>
        <taxon>Pterygota</taxon>
        <taxon>Neoptera</taxon>
        <taxon>Polyneoptera</taxon>
        <taxon>Phasmatodea</taxon>
        <taxon>Verophasmatodea</taxon>
        <taxon>Anareolatae</taxon>
        <taxon>Phasmatidae</taxon>
        <taxon>Eurycanthinae</taxon>
        <taxon>Dryococelus</taxon>
    </lineage>
</organism>
<sequence length="136" mass="16356">MFQKKKRQAVVLLSTQYHDATIHEYEDKKLEIILHYNETKGGVDLGDMISEYSCVRITIRWPLRLFMEIIDIASLNTYILWKENNLDWHKNNLRMRKCFLDELMLMLAKPHFEERAQMPVASRITLVVLLKQWVYQ</sequence>
<accession>A0ABQ9IMK6</accession>
<comment type="caution">
    <text evidence="2">The sequence shown here is derived from an EMBL/GenBank/DDBJ whole genome shotgun (WGS) entry which is preliminary data.</text>
</comment>
<proteinExistence type="predicted"/>
<protein>
    <recommendedName>
        <fullName evidence="1">PiggyBac transposable element-derived protein domain-containing protein</fullName>
    </recommendedName>
</protein>
<gene>
    <name evidence="2" type="ORF">PR048_002910</name>
</gene>
<feature type="domain" description="PiggyBac transposable element-derived protein" evidence="1">
    <location>
        <begin position="7"/>
        <end position="78"/>
    </location>
</feature>
<dbReference type="PANTHER" id="PTHR46599:SF6">
    <property type="entry name" value="DUAL SPECIFICITY PHOSPHATASE 26"/>
    <property type="match status" value="1"/>
</dbReference>
<reference evidence="2 3" key="1">
    <citation type="submission" date="2023-02" db="EMBL/GenBank/DDBJ databases">
        <title>LHISI_Scaffold_Assembly.</title>
        <authorList>
            <person name="Stuart O.P."/>
            <person name="Cleave R."/>
            <person name="Magrath M.J.L."/>
            <person name="Mikheyev A.S."/>
        </authorList>
    </citation>
    <scope>NUCLEOTIDE SEQUENCE [LARGE SCALE GENOMIC DNA]</scope>
    <source>
        <strain evidence="2">Daus_M_001</strain>
        <tissue evidence="2">Leg muscle</tissue>
    </source>
</reference>
<evidence type="ECO:0000259" key="1">
    <source>
        <dbReference type="Pfam" id="PF13843"/>
    </source>
</evidence>
<dbReference type="Pfam" id="PF13843">
    <property type="entry name" value="DDE_Tnp_1_7"/>
    <property type="match status" value="1"/>
</dbReference>
<dbReference type="EMBL" id="JARBHB010000001">
    <property type="protein sequence ID" value="KAJ8897561.1"/>
    <property type="molecule type" value="Genomic_DNA"/>
</dbReference>